<accession>A0A3R7C9C4</accession>
<evidence type="ECO:0000313" key="3">
    <source>
        <dbReference type="Proteomes" id="UP000286415"/>
    </source>
</evidence>
<dbReference type="EMBL" id="NIRI02000042">
    <property type="protein sequence ID" value="KAG5447756.1"/>
    <property type="molecule type" value="Genomic_DNA"/>
</dbReference>
<keyword evidence="3" id="KW-1185">Reference proteome</keyword>
<protein>
    <submittedName>
        <fullName evidence="2">Uncharacterized protein</fullName>
    </submittedName>
</protein>
<comment type="caution">
    <text evidence="2">The sequence shown here is derived from an EMBL/GenBank/DDBJ whole genome shotgun (WGS) entry which is preliminary data.</text>
</comment>
<evidence type="ECO:0000313" key="2">
    <source>
        <dbReference type="EMBL" id="KAG5447756.1"/>
    </source>
</evidence>
<proteinExistence type="predicted"/>
<sequence length="97" mass="10526">MATSFSNAATSGVRCISGSVRGEMAQVRGSNPTSASRLPLSRLGQPHSIPTLMLPSGSMTARHRKDVTAERFSFFFHMTSSACEYYSSRSSPHSRLL</sequence>
<feature type="region of interest" description="Disordered" evidence="1">
    <location>
        <begin position="24"/>
        <end position="59"/>
    </location>
</feature>
<reference evidence="2 3" key="1">
    <citation type="journal article" date="2018" name="Biotechnol. Adv.">
        <title>Improved genomic resources and new bioinformatic workflow for the carcinogenic parasite Clonorchis sinensis: Biotechnological implications.</title>
        <authorList>
            <person name="Wang D."/>
            <person name="Korhonen P.K."/>
            <person name="Gasser R.B."/>
            <person name="Young N.D."/>
        </authorList>
    </citation>
    <scope>NUCLEOTIDE SEQUENCE [LARGE SCALE GENOMIC DNA]</scope>
    <source>
        <strain evidence="2">Cs-k2</strain>
    </source>
</reference>
<evidence type="ECO:0000256" key="1">
    <source>
        <dbReference type="SAM" id="MobiDB-lite"/>
    </source>
</evidence>
<dbReference type="InParanoid" id="A0A3R7C9C4"/>
<dbReference type="AlphaFoldDB" id="A0A3R7C9C4"/>
<dbReference type="Proteomes" id="UP000286415">
    <property type="component" value="Unassembled WGS sequence"/>
</dbReference>
<gene>
    <name evidence="2" type="ORF">CSKR_106792</name>
</gene>
<name>A0A3R7C9C4_CLOSI</name>
<organism evidence="2 3">
    <name type="scientific">Clonorchis sinensis</name>
    <name type="common">Chinese liver fluke</name>
    <dbReference type="NCBI Taxonomy" id="79923"/>
    <lineage>
        <taxon>Eukaryota</taxon>
        <taxon>Metazoa</taxon>
        <taxon>Spiralia</taxon>
        <taxon>Lophotrochozoa</taxon>
        <taxon>Platyhelminthes</taxon>
        <taxon>Trematoda</taxon>
        <taxon>Digenea</taxon>
        <taxon>Opisthorchiida</taxon>
        <taxon>Opisthorchiata</taxon>
        <taxon>Opisthorchiidae</taxon>
        <taxon>Clonorchis</taxon>
    </lineage>
</organism>
<reference evidence="2 3" key="2">
    <citation type="journal article" date="2021" name="Genomics">
        <title>High-quality reference genome for Clonorchis sinensis.</title>
        <authorList>
            <person name="Young N.D."/>
            <person name="Stroehlein A.J."/>
            <person name="Kinkar L."/>
            <person name="Wang T."/>
            <person name="Sohn W.M."/>
            <person name="Chang B.C.H."/>
            <person name="Kaur P."/>
            <person name="Weisz D."/>
            <person name="Dudchenko O."/>
            <person name="Aiden E.L."/>
            <person name="Korhonen P.K."/>
            <person name="Gasser R.B."/>
        </authorList>
    </citation>
    <scope>NUCLEOTIDE SEQUENCE [LARGE SCALE GENOMIC DNA]</scope>
    <source>
        <strain evidence="2">Cs-k2</strain>
    </source>
</reference>